<reference evidence="1" key="1">
    <citation type="submission" date="2018-04" db="EMBL/GenBank/DDBJ databases">
        <title>Whole genome sequencing of Hypsizygus marmoreus.</title>
        <authorList>
            <person name="Choi I.-G."/>
            <person name="Min B."/>
            <person name="Kim J.-G."/>
            <person name="Kim S."/>
            <person name="Oh Y.-L."/>
            <person name="Kong W.-S."/>
            <person name="Park H."/>
            <person name="Jeong J."/>
            <person name="Song E.-S."/>
        </authorList>
    </citation>
    <scope>NUCLEOTIDE SEQUENCE [LARGE SCALE GENOMIC DNA]</scope>
    <source>
        <strain evidence="1">51987-8</strain>
    </source>
</reference>
<comment type="caution">
    <text evidence="1">The sequence shown here is derived from an EMBL/GenBank/DDBJ whole genome shotgun (WGS) entry which is preliminary data.</text>
</comment>
<evidence type="ECO:0000313" key="2">
    <source>
        <dbReference type="Proteomes" id="UP000076154"/>
    </source>
</evidence>
<evidence type="ECO:0000313" key="1">
    <source>
        <dbReference type="EMBL" id="RDB15855.1"/>
    </source>
</evidence>
<dbReference type="Proteomes" id="UP000076154">
    <property type="component" value="Unassembled WGS sequence"/>
</dbReference>
<sequence length="75" mass="8665">MSTGYDWPEPTFAMQLGYGLAAFKNSKEKMDSGASHLYTILVSELTHLIWKLRCEWKIGCESDPNHQHTLEEVHR</sequence>
<dbReference type="STRING" id="39966.A0A369J623"/>
<accession>A0A369J623</accession>
<dbReference type="InParanoid" id="A0A369J623"/>
<organism evidence="1 2">
    <name type="scientific">Hypsizygus marmoreus</name>
    <name type="common">White beech mushroom</name>
    <name type="synonym">Agaricus marmoreus</name>
    <dbReference type="NCBI Taxonomy" id="39966"/>
    <lineage>
        <taxon>Eukaryota</taxon>
        <taxon>Fungi</taxon>
        <taxon>Dikarya</taxon>
        <taxon>Basidiomycota</taxon>
        <taxon>Agaricomycotina</taxon>
        <taxon>Agaricomycetes</taxon>
        <taxon>Agaricomycetidae</taxon>
        <taxon>Agaricales</taxon>
        <taxon>Tricholomatineae</taxon>
        <taxon>Lyophyllaceae</taxon>
        <taxon>Hypsizygus</taxon>
    </lineage>
</organism>
<dbReference type="OrthoDB" id="3049288at2759"/>
<dbReference type="AlphaFoldDB" id="A0A369J623"/>
<keyword evidence="2" id="KW-1185">Reference proteome</keyword>
<protein>
    <submittedName>
        <fullName evidence="1">Uncharacterized protein</fullName>
    </submittedName>
</protein>
<gene>
    <name evidence="1" type="ORF">Hypma_003754</name>
</gene>
<dbReference type="EMBL" id="LUEZ02000138">
    <property type="protein sequence ID" value="RDB15855.1"/>
    <property type="molecule type" value="Genomic_DNA"/>
</dbReference>
<name>A0A369J623_HYPMA</name>
<proteinExistence type="predicted"/>